<name>A0A2T4C6Z8_TRILO</name>
<proteinExistence type="predicted"/>
<evidence type="ECO:0000313" key="3">
    <source>
        <dbReference type="Proteomes" id="UP000240760"/>
    </source>
</evidence>
<keyword evidence="1" id="KW-0812">Transmembrane</keyword>
<dbReference type="Proteomes" id="UP000240760">
    <property type="component" value="Unassembled WGS sequence"/>
</dbReference>
<accession>A0A2T4C6Z8</accession>
<dbReference type="EMBL" id="KZ679130">
    <property type="protein sequence ID" value="PTB77304.1"/>
    <property type="molecule type" value="Genomic_DNA"/>
</dbReference>
<keyword evidence="3" id="KW-1185">Reference proteome</keyword>
<reference evidence="2 3" key="1">
    <citation type="submission" date="2016-07" db="EMBL/GenBank/DDBJ databases">
        <title>Multiple horizontal gene transfer events from other fungi enriched the ability of initially mycotrophic Trichoderma (Ascomycota) to feed on dead plant biomass.</title>
        <authorList>
            <consortium name="DOE Joint Genome Institute"/>
            <person name="Aerts A."/>
            <person name="Atanasova L."/>
            <person name="Chenthamara K."/>
            <person name="Zhang J."/>
            <person name="Grujic M."/>
            <person name="Henrissat B."/>
            <person name="Kuo A."/>
            <person name="Salamov A."/>
            <person name="Lipzen A."/>
            <person name="Labutti K."/>
            <person name="Barry K."/>
            <person name="Miao Y."/>
            <person name="Rahimi M.J."/>
            <person name="Shen Q."/>
            <person name="Grigoriev I.V."/>
            <person name="Kubicek C.P."/>
            <person name="Druzhinina I.S."/>
        </authorList>
    </citation>
    <scope>NUCLEOTIDE SEQUENCE [LARGE SCALE GENOMIC DNA]</scope>
    <source>
        <strain evidence="2 3">ATCC 18648</strain>
    </source>
</reference>
<gene>
    <name evidence="2" type="ORF">M440DRAFT_1400212</name>
</gene>
<dbReference type="AlphaFoldDB" id="A0A2T4C6Z8"/>
<feature type="transmembrane region" description="Helical" evidence="1">
    <location>
        <begin position="12"/>
        <end position="33"/>
    </location>
</feature>
<sequence>MGRIDRGVRVCMSLVGVVGSFSLARRFFAAMAWHGMAMGMGLYHPIPIPPVPVLHPPSDPQI</sequence>
<protein>
    <submittedName>
        <fullName evidence="2">Uncharacterized protein</fullName>
    </submittedName>
</protein>
<organism evidence="2 3">
    <name type="scientific">Trichoderma longibrachiatum ATCC 18648</name>
    <dbReference type="NCBI Taxonomy" id="983965"/>
    <lineage>
        <taxon>Eukaryota</taxon>
        <taxon>Fungi</taxon>
        <taxon>Dikarya</taxon>
        <taxon>Ascomycota</taxon>
        <taxon>Pezizomycotina</taxon>
        <taxon>Sordariomycetes</taxon>
        <taxon>Hypocreomycetidae</taxon>
        <taxon>Hypocreales</taxon>
        <taxon>Hypocreaceae</taxon>
        <taxon>Trichoderma</taxon>
    </lineage>
</organism>
<evidence type="ECO:0000256" key="1">
    <source>
        <dbReference type="SAM" id="Phobius"/>
    </source>
</evidence>
<keyword evidence="1" id="KW-0472">Membrane</keyword>
<keyword evidence="1" id="KW-1133">Transmembrane helix</keyword>
<evidence type="ECO:0000313" key="2">
    <source>
        <dbReference type="EMBL" id="PTB77304.1"/>
    </source>
</evidence>